<name>A0ABV1GJE3_9FIRM</name>
<keyword evidence="2" id="KW-1185">Reference proteome</keyword>
<organism evidence="1 2">
    <name type="scientific">Ruthenibacterium intestinale</name>
    <dbReference type="NCBI Taxonomy" id="3133163"/>
    <lineage>
        <taxon>Bacteria</taxon>
        <taxon>Bacillati</taxon>
        <taxon>Bacillota</taxon>
        <taxon>Clostridia</taxon>
        <taxon>Eubacteriales</taxon>
        <taxon>Oscillospiraceae</taxon>
        <taxon>Ruthenibacterium</taxon>
    </lineage>
</organism>
<comment type="caution">
    <text evidence="1">The sequence shown here is derived from an EMBL/GenBank/DDBJ whole genome shotgun (WGS) entry which is preliminary data.</text>
</comment>
<evidence type="ECO:0000313" key="1">
    <source>
        <dbReference type="EMBL" id="MEQ2521849.1"/>
    </source>
</evidence>
<dbReference type="Proteomes" id="UP001477672">
    <property type="component" value="Unassembled WGS sequence"/>
</dbReference>
<accession>A0ABV1GJE3</accession>
<reference evidence="1 2" key="1">
    <citation type="submission" date="2024-03" db="EMBL/GenBank/DDBJ databases">
        <title>Human intestinal bacterial collection.</title>
        <authorList>
            <person name="Pauvert C."/>
            <person name="Hitch T.C.A."/>
            <person name="Clavel T."/>
        </authorList>
    </citation>
    <scope>NUCLEOTIDE SEQUENCE [LARGE SCALE GENOMIC DNA]</scope>
    <source>
        <strain evidence="1 2">CLA-JM-H11</strain>
    </source>
</reference>
<dbReference type="RefSeq" id="WP_349217325.1">
    <property type="nucleotide sequence ID" value="NZ_JBBMFA010000116.1"/>
</dbReference>
<gene>
    <name evidence="1" type="ORF">WMO24_15635</name>
</gene>
<evidence type="ECO:0000313" key="2">
    <source>
        <dbReference type="Proteomes" id="UP001477672"/>
    </source>
</evidence>
<proteinExistence type="predicted"/>
<protein>
    <submittedName>
        <fullName evidence="1">Uncharacterized protein</fullName>
    </submittedName>
</protein>
<sequence>MPNCKVCGKAVTSGCVLHTECMEEAALTLAEIICDKYCRWPRESRSAEALEARCDCCEIIKTLLPDL</sequence>
<dbReference type="EMBL" id="JBBMFA010000116">
    <property type="protein sequence ID" value="MEQ2521849.1"/>
    <property type="molecule type" value="Genomic_DNA"/>
</dbReference>